<dbReference type="RefSeq" id="WP_006368896.1">
    <property type="nucleotide sequence ID" value="NZ_CP116236.1"/>
</dbReference>
<dbReference type="Pfam" id="PF22552">
    <property type="entry name" value="TY-Chap3"/>
    <property type="match status" value="1"/>
</dbReference>
<dbReference type="AlphaFoldDB" id="A0A846WTH1"/>
<comment type="caution">
    <text evidence="3">The sequence shown here is derived from an EMBL/GenBank/DDBJ whole genome shotgun (WGS) entry which is preliminary data.</text>
</comment>
<dbReference type="InterPro" id="IPR054344">
    <property type="entry name" value="TY-Chap_N"/>
</dbReference>
<dbReference type="Pfam" id="PF22551">
    <property type="entry name" value="TY-Chap1"/>
    <property type="match status" value="1"/>
</dbReference>
<dbReference type="EMBL" id="JAAXPC010000023">
    <property type="protein sequence ID" value="NKY04815.1"/>
    <property type="molecule type" value="Genomic_DNA"/>
</dbReference>
<reference evidence="3 4" key="1">
    <citation type="submission" date="2020-04" db="EMBL/GenBank/DDBJ databases">
        <title>MicrobeNet Type strains.</title>
        <authorList>
            <person name="Nicholson A.C."/>
        </authorList>
    </citation>
    <scope>NUCLEOTIDE SEQUENCE [LARGE SCALE GENOMIC DNA]</scope>
    <source>
        <strain evidence="3 4">ATCC BAA-14</strain>
    </source>
</reference>
<accession>A0A846WTH1</accession>
<organism evidence="3 4">
    <name type="scientific">Gordonia polyisoprenivorans</name>
    <dbReference type="NCBI Taxonomy" id="84595"/>
    <lineage>
        <taxon>Bacteria</taxon>
        <taxon>Bacillati</taxon>
        <taxon>Actinomycetota</taxon>
        <taxon>Actinomycetes</taxon>
        <taxon>Mycobacteriales</taxon>
        <taxon>Gordoniaceae</taxon>
        <taxon>Gordonia</taxon>
    </lineage>
</organism>
<evidence type="ECO:0000259" key="2">
    <source>
        <dbReference type="Pfam" id="PF22552"/>
    </source>
</evidence>
<protein>
    <submittedName>
        <fullName evidence="3">Uncharacterized protein</fullName>
    </submittedName>
</protein>
<evidence type="ECO:0000313" key="4">
    <source>
        <dbReference type="Proteomes" id="UP000563898"/>
    </source>
</evidence>
<evidence type="ECO:0000313" key="3">
    <source>
        <dbReference type="EMBL" id="NKY04815.1"/>
    </source>
</evidence>
<name>A0A846WTH1_9ACTN</name>
<dbReference type="InterPro" id="IPR054343">
    <property type="entry name" value="TY-Chap_M"/>
</dbReference>
<evidence type="ECO:0000259" key="1">
    <source>
        <dbReference type="Pfam" id="PF22551"/>
    </source>
</evidence>
<gene>
    <name evidence="3" type="ORF">HGA05_24955</name>
</gene>
<feature type="domain" description="TY-Chap central" evidence="1">
    <location>
        <begin position="162"/>
        <end position="283"/>
    </location>
</feature>
<sequence length="293" mass="31893">MGADDMRADDMRGDVDFDTAVNEAWARYRHLLAALLSDLDDGQELIVEQNLEIPEGSHGVLSFSACEDRIVCTIVEGDLHPHPDVLRENIADLELLGWDRDDGDGSFTSEADRAQVDALAALATTTLIEIWGVGHPAFLTGDVPARHEPALEVIALPARHSDLRAMVLEALETMSGHPVLVDDDGDIPLPTGEVKSWLRILPTRPTLEFFGTVVEHVTDLPAAYRFVATETLPYTGIKLVVHDTCIVAVLTVEATAFSRHNVAAGIGQWLQFVEEVRPEIVAALTHDACGPDL</sequence>
<proteinExistence type="predicted"/>
<dbReference type="Proteomes" id="UP000563898">
    <property type="component" value="Unassembled WGS sequence"/>
</dbReference>
<feature type="domain" description="TY-Chap N-terminal" evidence="2">
    <location>
        <begin position="23"/>
        <end position="139"/>
    </location>
</feature>